<dbReference type="Proteomes" id="UP000711407">
    <property type="component" value="Unassembled WGS sequence"/>
</dbReference>
<gene>
    <name evidence="2" type="ORF">K8V47_00650</name>
</gene>
<organism evidence="2 3">
    <name type="scientific">Candidatus Amulumruptor caecigallinarius</name>
    <dbReference type="NCBI Taxonomy" id="2109911"/>
    <lineage>
        <taxon>Bacteria</taxon>
        <taxon>Pseudomonadati</taxon>
        <taxon>Bacteroidota</taxon>
        <taxon>Bacteroidia</taxon>
        <taxon>Bacteroidales</taxon>
        <taxon>Muribaculaceae</taxon>
        <taxon>Candidatus Amulumruptor</taxon>
    </lineage>
</organism>
<name>A0A921JHT7_9BACT</name>
<keyword evidence="1" id="KW-0732">Signal</keyword>
<proteinExistence type="predicted"/>
<evidence type="ECO:0000313" key="2">
    <source>
        <dbReference type="EMBL" id="HJE38264.1"/>
    </source>
</evidence>
<evidence type="ECO:0000313" key="3">
    <source>
        <dbReference type="Proteomes" id="UP000711407"/>
    </source>
</evidence>
<feature type="chain" id="PRO_5037778731" evidence="1">
    <location>
        <begin position="21"/>
        <end position="226"/>
    </location>
</feature>
<dbReference type="AlphaFoldDB" id="A0A921JHT7"/>
<sequence>MSYRLHILMFALLLMPFATADAGGPPEPEFEALIQMHKDMYRCAVKSQEKVLESSAVNVQNKTNAEKLADIRAKVDKRLNDASDWVSLSVAFLSLSTEIYKLAGEYKEFLTECGTLVKRNPAAAFKYYKAQRYINSEIQRAQKEIAASGLLGAGIGKATMEQKSLTIYSLKSTVGNIRSTISSTLFQCRWLLGDKITFMNIYEVLSDEEVKKAAASAVAWWNHKYQ</sequence>
<dbReference type="EMBL" id="DYXT01000006">
    <property type="protein sequence ID" value="HJE38264.1"/>
    <property type="molecule type" value="Genomic_DNA"/>
</dbReference>
<reference evidence="2" key="2">
    <citation type="submission" date="2021-09" db="EMBL/GenBank/DDBJ databases">
        <authorList>
            <person name="Gilroy R."/>
        </authorList>
    </citation>
    <scope>NUCLEOTIDE SEQUENCE</scope>
    <source>
        <strain evidence="2">4100</strain>
    </source>
</reference>
<reference evidence="2" key="1">
    <citation type="journal article" date="2021" name="PeerJ">
        <title>Extensive microbial diversity within the chicken gut microbiome revealed by metagenomics and culture.</title>
        <authorList>
            <person name="Gilroy R."/>
            <person name="Ravi A."/>
            <person name="Getino M."/>
            <person name="Pursley I."/>
            <person name="Horton D.L."/>
            <person name="Alikhan N.F."/>
            <person name="Baker D."/>
            <person name="Gharbi K."/>
            <person name="Hall N."/>
            <person name="Watson M."/>
            <person name="Adriaenssens E.M."/>
            <person name="Foster-Nyarko E."/>
            <person name="Jarju S."/>
            <person name="Secka A."/>
            <person name="Antonio M."/>
            <person name="Oren A."/>
            <person name="Chaudhuri R.R."/>
            <person name="La Ragione R."/>
            <person name="Hildebrand F."/>
            <person name="Pallen M.J."/>
        </authorList>
    </citation>
    <scope>NUCLEOTIDE SEQUENCE</scope>
    <source>
        <strain evidence="2">4100</strain>
    </source>
</reference>
<comment type="caution">
    <text evidence="2">The sequence shown here is derived from an EMBL/GenBank/DDBJ whole genome shotgun (WGS) entry which is preliminary data.</text>
</comment>
<accession>A0A921JHT7</accession>
<protein>
    <submittedName>
        <fullName evidence="2">Uncharacterized protein</fullName>
    </submittedName>
</protein>
<evidence type="ECO:0000256" key="1">
    <source>
        <dbReference type="SAM" id="SignalP"/>
    </source>
</evidence>
<feature type="signal peptide" evidence="1">
    <location>
        <begin position="1"/>
        <end position="20"/>
    </location>
</feature>